<accession>A0A814QJH6</accession>
<keyword evidence="1" id="KW-0175">Coiled coil</keyword>
<keyword evidence="2" id="KW-0472">Membrane</keyword>
<keyword evidence="2" id="KW-1133">Transmembrane helix</keyword>
<dbReference type="AlphaFoldDB" id="A0A814QJH6"/>
<evidence type="ECO:0000313" key="5">
    <source>
        <dbReference type="Proteomes" id="UP000663829"/>
    </source>
</evidence>
<feature type="coiled-coil region" evidence="1">
    <location>
        <begin position="147"/>
        <end position="174"/>
    </location>
</feature>
<feature type="transmembrane region" description="Helical" evidence="2">
    <location>
        <begin position="261"/>
        <end position="280"/>
    </location>
</feature>
<feature type="transmembrane region" description="Helical" evidence="2">
    <location>
        <begin position="210"/>
        <end position="231"/>
    </location>
</feature>
<gene>
    <name evidence="3" type="ORF">GPM918_LOCUS19610</name>
    <name evidence="4" type="ORF">SRO942_LOCUS19607</name>
</gene>
<feature type="transmembrane region" description="Helical" evidence="2">
    <location>
        <begin position="32"/>
        <end position="50"/>
    </location>
</feature>
<dbReference type="EMBL" id="CAJNOQ010005994">
    <property type="protein sequence ID" value="CAF1119303.1"/>
    <property type="molecule type" value="Genomic_DNA"/>
</dbReference>
<evidence type="ECO:0000256" key="2">
    <source>
        <dbReference type="SAM" id="Phobius"/>
    </source>
</evidence>
<sequence length="330" mass="39028">MFPDYRIEYAKMLLVCISWQLALSMDSMKAKIAKLLSIHIIIYPLLLNFVEVKVNDYFCPSVKDDYAIDGCYVIQQAVSNKILIRNLNITIFSFFITGCILFIIYFIWNIRQHYKYSTKYEDLDNDESLPLNETNHRQQQEYTSNNKQNVQNSIDQILNEIKVLKDLVEMKERESSPVSPNTHFVETETMNECIHRWYASVIFFPVCQGLVYVYLISAGIPIIYFFLHILFSPKSLSSSAVYTTSLFNPIKYNNEFTRKQLIDFSILIFIGFVARALRFFPYKQPRNTSNVMWKYVKSIFWNCEGLIQRGKESFRQRLNHHEQRPRGRNI</sequence>
<dbReference type="Proteomes" id="UP000663829">
    <property type="component" value="Unassembled WGS sequence"/>
</dbReference>
<keyword evidence="5" id="KW-1185">Reference proteome</keyword>
<reference evidence="3" key="1">
    <citation type="submission" date="2021-02" db="EMBL/GenBank/DDBJ databases">
        <authorList>
            <person name="Nowell W R."/>
        </authorList>
    </citation>
    <scope>NUCLEOTIDE SEQUENCE</scope>
</reference>
<comment type="caution">
    <text evidence="3">The sequence shown here is derived from an EMBL/GenBank/DDBJ whole genome shotgun (WGS) entry which is preliminary data.</text>
</comment>
<evidence type="ECO:0000256" key="1">
    <source>
        <dbReference type="SAM" id="Coils"/>
    </source>
</evidence>
<proteinExistence type="predicted"/>
<dbReference type="EMBL" id="CAJOBC010005994">
    <property type="protein sequence ID" value="CAF3882979.1"/>
    <property type="molecule type" value="Genomic_DNA"/>
</dbReference>
<name>A0A814QJH6_9BILA</name>
<organism evidence="3 5">
    <name type="scientific">Didymodactylos carnosus</name>
    <dbReference type="NCBI Taxonomy" id="1234261"/>
    <lineage>
        <taxon>Eukaryota</taxon>
        <taxon>Metazoa</taxon>
        <taxon>Spiralia</taxon>
        <taxon>Gnathifera</taxon>
        <taxon>Rotifera</taxon>
        <taxon>Eurotatoria</taxon>
        <taxon>Bdelloidea</taxon>
        <taxon>Philodinida</taxon>
        <taxon>Philodinidae</taxon>
        <taxon>Didymodactylos</taxon>
    </lineage>
</organism>
<dbReference type="Proteomes" id="UP000681722">
    <property type="component" value="Unassembled WGS sequence"/>
</dbReference>
<feature type="transmembrane region" description="Helical" evidence="2">
    <location>
        <begin position="89"/>
        <end position="108"/>
    </location>
</feature>
<keyword evidence="2" id="KW-0812">Transmembrane</keyword>
<protein>
    <submittedName>
        <fullName evidence="3">Uncharacterized protein</fullName>
    </submittedName>
</protein>
<evidence type="ECO:0000313" key="4">
    <source>
        <dbReference type="EMBL" id="CAF3882979.1"/>
    </source>
</evidence>
<evidence type="ECO:0000313" key="3">
    <source>
        <dbReference type="EMBL" id="CAF1119303.1"/>
    </source>
</evidence>